<dbReference type="eggNOG" id="COG1277">
    <property type="taxonomic scope" value="Bacteria"/>
</dbReference>
<proteinExistence type="predicted"/>
<dbReference type="PANTHER" id="PTHR43471:SF1">
    <property type="entry name" value="ABC TRANSPORTER PERMEASE PROTEIN NOSY-RELATED"/>
    <property type="match status" value="1"/>
</dbReference>
<dbReference type="GO" id="GO:0005886">
    <property type="term" value="C:plasma membrane"/>
    <property type="evidence" value="ECO:0007669"/>
    <property type="project" value="UniProtKB-SubCell"/>
</dbReference>
<protein>
    <submittedName>
        <fullName evidence="2">Nitrous oxide reductase maturation transmembrane protein NosY</fullName>
    </submittedName>
</protein>
<dbReference type="HOGENOM" id="CLU_071765_1_0_6"/>
<dbReference type="KEGG" id="tni:TVNIR_1637"/>
<feature type="transmembrane region" description="Helical" evidence="1">
    <location>
        <begin position="20"/>
        <end position="39"/>
    </location>
</feature>
<feature type="transmembrane region" description="Helical" evidence="1">
    <location>
        <begin position="143"/>
        <end position="164"/>
    </location>
</feature>
<dbReference type="PATRIC" id="fig|1255043.3.peg.1656"/>
<keyword evidence="1 2" id="KW-0812">Transmembrane</keyword>
<keyword evidence="3" id="KW-1185">Reference proteome</keyword>
<gene>
    <name evidence="2" type="ordered locus">TVNIR_1637</name>
</gene>
<name>L0DW98_THIND</name>
<keyword evidence="1" id="KW-1133">Transmembrane helix</keyword>
<dbReference type="PANTHER" id="PTHR43471">
    <property type="entry name" value="ABC TRANSPORTER PERMEASE"/>
    <property type="match status" value="1"/>
</dbReference>
<feature type="transmembrane region" description="Helical" evidence="1">
    <location>
        <begin position="105"/>
        <end position="131"/>
    </location>
</feature>
<dbReference type="Proteomes" id="UP000010809">
    <property type="component" value="Chromosome"/>
</dbReference>
<dbReference type="Pfam" id="PF12679">
    <property type="entry name" value="ABC2_membrane_2"/>
    <property type="match status" value="1"/>
</dbReference>
<dbReference type="RefSeq" id="WP_015258431.1">
    <property type="nucleotide sequence ID" value="NC_019902.2"/>
</dbReference>
<feature type="transmembrane region" description="Helical" evidence="1">
    <location>
        <begin position="250"/>
        <end position="271"/>
    </location>
</feature>
<reference evidence="2" key="1">
    <citation type="submission" date="2015-12" db="EMBL/GenBank/DDBJ databases">
        <authorList>
            <person name="Tikhonova T.V."/>
            <person name="Pavlov A.R."/>
            <person name="Beletsky A.V."/>
            <person name="Mardanov A.V."/>
            <person name="Sorokin D.Y."/>
            <person name="Ravin N.V."/>
            <person name="Popov V.O."/>
        </authorList>
    </citation>
    <scope>NUCLEOTIDE SEQUENCE</scope>
    <source>
        <strain evidence="2">DSM 14787</strain>
    </source>
</reference>
<dbReference type="OrthoDB" id="9805862at2"/>
<feature type="transmembrane region" description="Helical" evidence="1">
    <location>
        <begin position="51"/>
        <end position="75"/>
    </location>
</feature>
<accession>L0DW98</accession>
<evidence type="ECO:0000313" key="3">
    <source>
        <dbReference type="Proteomes" id="UP000010809"/>
    </source>
</evidence>
<dbReference type="EMBL" id="CP003989">
    <property type="protein sequence ID" value="AGA33303.1"/>
    <property type="molecule type" value="Genomic_DNA"/>
</dbReference>
<keyword evidence="1" id="KW-0472">Membrane</keyword>
<dbReference type="AlphaFoldDB" id="L0DW98"/>
<sequence length="276" mass="29367">MRATLIIAGKEFRDGLRNRWVLAITLIFAALAVGISYFGAAATGTVGFTPVATTVVSLASLAVFLVPLIALMLAYDTVVGEREQGTLLLLLTYPMSRSALLAGKYLGHALIIATSTVVGFGLAGIFITVLAKDVDAHELWQAFSYFILSAILLGLVFVSFAHLISVTVREKTRAAGLALVVWFLFVLIFDLALLGLLVSTGGQVGQEIFPYLLLLNPTDVFRMANLAGFEAARVHAGLTDIAAPGLFNPALLAAVLGAWAALPLAFAMWLFRRQGA</sequence>
<evidence type="ECO:0000313" key="2">
    <source>
        <dbReference type="EMBL" id="AGA33303.1"/>
    </source>
</evidence>
<dbReference type="STRING" id="1255043.TVNIR_1637"/>
<feature type="transmembrane region" description="Helical" evidence="1">
    <location>
        <begin position="176"/>
        <end position="198"/>
    </location>
</feature>
<organism evidence="2 3">
    <name type="scientific">Thioalkalivibrio nitratireducens (strain DSM 14787 / UNIQEM 213 / ALEN2)</name>
    <dbReference type="NCBI Taxonomy" id="1255043"/>
    <lineage>
        <taxon>Bacteria</taxon>
        <taxon>Pseudomonadati</taxon>
        <taxon>Pseudomonadota</taxon>
        <taxon>Gammaproteobacteria</taxon>
        <taxon>Chromatiales</taxon>
        <taxon>Ectothiorhodospiraceae</taxon>
        <taxon>Thioalkalivibrio</taxon>
    </lineage>
</organism>
<evidence type="ECO:0000256" key="1">
    <source>
        <dbReference type="SAM" id="Phobius"/>
    </source>
</evidence>
<dbReference type="GO" id="GO:0140359">
    <property type="term" value="F:ABC-type transporter activity"/>
    <property type="evidence" value="ECO:0007669"/>
    <property type="project" value="InterPro"/>
</dbReference>